<proteinExistence type="predicted"/>
<evidence type="ECO:0000256" key="1">
    <source>
        <dbReference type="SAM" id="SignalP"/>
    </source>
</evidence>
<name>A0A1H1XJK8_9FLAO</name>
<keyword evidence="1" id="KW-0732">Signal</keyword>
<dbReference type="RefSeq" id="WP_092447655.1">
    <property type="nucleotide sequence ID" value="NZ_LT629774.1"/>
</dbReference>
<evidence type="ECO:0000313" key="2">
    <source>
        <dbReference type="EMBL" id="SDT09438.1"/>
    </source>
</evidence>
<dbReference type="STRING" id="1249933.SAMN04489797_3233"/>
<evidence type="ECO:0000313" key="3">
    <source>
        <dbReference type="Proteomes" id="UP000198963"/>
    </source>
</evidence>
<dbReference type="EMBL" id="LT629774">
    <property type="protein sequence ID" value="SDT09438.1"/>
    <property type="molecule type" value="Genomic_DNA"/>
</dbReference>
<sequence length="118" mass="13315">MKNVSLLILVFVLVTTVKAQNTLADAEVFATINQAVVNITFTNSGDLMYNHHPFFVPENRVIIMEAKTKESKPFPNKAWNTEHSAISILQVQPKTFVDVLSLEAYAKKLQEEYMATTK</sequence>
<gene>
    <name evidence="2" type="ORF">SAMN04489797_3233</name>
</gene>
<dbReference type="Gene3D" id="2.120.10.30">
    <property type="entry name" value="TolB, C-terminal domain"/>
    <property type="match status" value="1"/>
</dbReference>
<keyword evidence="3" id="KW-1185">Reference proteome</keyword>
<dbReference type="Proteomes" id="UP000198963">
    <property type="component" value="Chromosome I"/>
</dbReference>
<dbReference type="AlphaFoldDB" id="A0A1H1XJK8"/>
<feature type="chain" id="PRO_5009265638" evidence="1">
    <location>
        <begin position="20"/>
        <end position="118"/>
    </location>
</feature>
<accession>A0A1H1XJK8</accession>
<protein>
    <submittedName>
        <fullName evidence="2">Uncharacterized protein</fullName>
    </submittedName>
</protein>
<organism evidence="2 3">
    <name type="scientific">Winogradskyella sediminis</name>
    <dbReference type="NCBI Taxonomy" id="1382466"/>
    <lineage>
        <taxon>Bacteria</taxon>
        <taxon>Pseudomonadati</taxon>
        <taxon>Bacteroidota</taxon>
        <taxon>Flavobacteriia</taxon>
        <taxon>Flavobacteriales</taxon>
        <taxon>Flavobacteriaceae</taxon>
        <taxon>Winogradskyella</taxon>
    </lineage>
</organism>
<feature type="signal peptide" evidence="1">
    <location>
        <begin position="1"/>
        <end position="19"/>
    </location>
</feature>
<dbReference type="InterPro" id="IPR011042">
    <property type="entry name" value="6-blade_b-propeller_TolB-like"/>
</dbReference>
<reference evidence="2 3" key="1">
    <citation type="submission" date="2016-10" db="EMBL/GenBank/DDBJ databases">
        <authorList>
            <person name="Varghese N."/>
            <person name="Submissions S."/>
        </authorList>
    </citation>
    <scope>NUCLEOTIDE SEQUENCE [LARGE SCALE GENOMIC DNA]</scope>
    <source>
        <strain evidence="2 3">RHA_55</strain>
    </source>
</reference>